<dbReference type="SUPFAM" id="SSF50156">
    <property type="entry name" value="PDZ domain-like"/>
    <property type="match status" value="1"/>
</dbReference>
<feature type="coiled-coil region" evidence="12">
    <location>
        <begin position="622"/>
        <end position="649"/>
    </location>
</feature>
<proteinExistence type="predicted"/>
<dbReference type="FunFam" id="2.30.42.10:FF:000010">
    <property type="entry name" value="Neurabin-1 isoform 1"/>
    <property type="match status" value="1"/>
</dbReference>
<evidence type="ECO:0000256" key="9">
    <source>
        <dbReference type="ARBA" id="ARBA00023203"/>
    </source>
</evidence>
<comment type="caution">
    <text evidence="15">The sequence shown here is derived from an EMBL/GenBank/DDBJ whole genome shotgun (WGS) entry which is preliminary data.</text>
</comment>
<feature type="non-terminal residue" evidence="15">
    <location>
        <position position="1174"/>
    </location>
</feature>
<keyword evidence="8 12" id="KW-0175">Coiled coil</keyword>
<reference evidence="15 16" key="1">
    <citation type="submission" date="2019-09" db="EMBL/GenBank/DDBJ databases">
        <title>Bird 10,000 Genomes (B10K) Project - Family phase.</title>
        <authorList>
            <person name="Zhang G."/>
        </authorList>
    </citation>
    <scope>NUCLEOTIDE SEQUENCE [LARGE SCALE GENOMIC DNA]</scope>
    <source>
        <strain evidence="15">B10K-CU-031-20</strain>
    </source>
</reference>
<keyword evidence="2" id="KW-0217">Developmental protein</keyword>
<evidence type="ECO:0000256" key="4">
    <source>
        <dbReference type="ARBA" id="ARBA00022553"/>
    </source>
</evidence>
<keyword evidence="16" id="KW-1185">Reference proteome</keyword>
<dbReference type="AlphaFoldDB" id="A0A7K8QTP5"/>
<evidence type="ECO:0000256" key="6">
    <source>
        <dbReference type="ARBA" id="ARBA00022902"/>
    </source>
</evidence>
<comment type="subcellular location">
    <subcellularLocation>
        <location evidence="1">Cytoplasm</location>
        <location evidence="1">Cytoskeleton</location>
    </subcellularLocation>
    <subcellularLocation>
        <location evidence="11">Synapse</location>
    </subcellularLocation>
</comment>
<feature type="coiled-coil region" evidence="12">
    <location>
        <begin position="702"/>
        <end position="845"/>
    </location>
</feature>
<feature type="region of interest" description="Disordered" evidence="13">
    <location>
        <begin position="991"/>
        <end position="1091"/>
    </location>
</feature>
<dbReference type="PANTHER" id="PTHR16154:SF22">
    <property type="entry name" value="NEURABIN-1"/>
    <property type="match status" value="1"/>
</dbReference>
<feature type="compositionally biased region" description="Basic and acidic residues" evidence="13">
    <location>
        <begin position="1"/>
        <end position="12"/>
    </location>
</feature>
<feature type="region of interest" description="Disordered" evidence="13">
    <location>
        <begin position="1124"/>
        <end position="1174"/>
    </location>
</feature>
<protein>
    <submittedName>
        <fullName evidence="15">NEB1 protein</fullName>
    </submittedName>
</protein>
<evidence type="ECO:0000256" key="1">
    <source>
        <dbReference type="ARBA" id="ARBA00004245"/>
    </source>
</evidence>
<keyword evidence="9" id="KW-0009">Actin-binding</keyword>
<evidence type="ECO:0000256" key="10">
    <source>
        <dbReference type="ARBA" id="ARBA00023212"/>
    </source>
</evidence>
<gene>
    <name evidence="15" type="primary">Ppp1r9a_1</name>
    <name evidence="15" type="ORF">SMICAP_R06944</name>
</gene>
<feature type="compositionally biased region" description="Low complexity" evidence="13">
    <location>
        <begin position="1133"/>
        <end position="1153"/>
    </location>
</feature>
<dbReference type="PANTHER" id="PTHR16154">
    <property type="entry name" value="NEURABIN"/>
    <property type="match status" value="1"/>
</dbReference>
<dbReference type="EMBL" id="VWYW01000333">
    <property type="protein sequence ID" value="NXF08959.1"/>
    <property type="molecule type" value="Genomic_DNA"/>
</dbReference>
<evidence type="ECO:0000256" key="7">
    <source>
        <dbReference type="ARBA" id="ARBA00023018"/>
    </source>
</evidence>
<feature type="region of interest" description="Disordered" evidence="13">
    <location>
        <begin position="174"/>
        <end position="199"/>
    </location>
</feature>
<evidence type="ECO:0000256" key="2">
    <source>
        <dbReference type="ARBA" id="ARBA00022473"/>
    </source>
</evidence>
<feature type="non-terminal residue" evidence="15">
    <location>
        <position position="1"/>
    </location>
</feature>
<dbReference type="GO" id="GO:0051015">
    <property type="term" value="F:actin filament binding"/>
    <property type="evidence" value="ECO:0007669"/>
    <property type="project" value="TreeGrafter"/>
</dbReference>
<keyword evidence="6" id="KW-0524">Neurogenesis</keyword>
<dbReference type="GO" id="GO:0007015">
    <property type="term" value="P:actin filament organization"/>
    <property type="evidence" value="ECO:0007669"/>
    <property type="project" value="TreeGrafter"/>
</dbReference>
<accession>A0A7K8QTP5</accession>
<feature type="compositionally biased region" description="Basic and acidic residues" evidence="13">
    <location>
        <begin position="332"/>
        <end position="347"/>
    </location>
</feature>
<dbReference type="InterPro" id="IPR036034">
    <property type="entry name" value="PDZ_sf"/>
</dbReference>
<dbReference type="InterPro" id="IPR043446">
    <property type="entry name" value="Neurabin-like"/>
</dbReference>
<feature type="compositionally biased region" description="Basic and acidic residues" evidence="13">
    <location>
        <begin position="33"/>
        <end position="49"/>
    </location>
</feature>
<feature type="compositionally biased region" description="Polar residues" evidence="13">
    <location>
        <begin position="185"/>
        <end position="199"/>
    </location>
</feature>
<dbReference type="Pfam" id="PF17817">
    <property type="entry name" value="PDZ_5"/>
    <property type="match status" value="1"/>
</dbReference>
<feature type="compositionally biased region" description="Low complexity" evidence="13">
    <location>
        <begin position="1013"/>
        <end position="1027"/>
    </location>
</feature>
<feature type="region of interest" description="Disordered" evidence="13">
    <location>
        <begin position="1"/>
        <end position="106"/>
    </location>
</feature>
<dbReference type="PROSITE" id="PS50106">
    <property type="entry name" value="PDZ"/>
    <property type="match status" value="1"/>
</dbReference>
<feature type="region of interest" description="Disordered" evidence="13">
    <location>
        <begin position="262"/>
        <end position="366"/>
    </location>
</feature>
<sequence>MMKTESSGERSTLRSASPHRNAYRTEFQALKSTFDKPKSDGDQKAKEEGEALQSRGRKYGSNVNRIKNLFMQMGMEPTESAGVAPKTRGKGGPPSPQRRIRPKEFVEKADGSIVKLESSVSERISRFDTIHDGHSYSKFTETRKMFERNSHEMGHSNRYSPKKEKIVSNELPDEWCSSKSHRGSTDSLDSLSPRTETVSPTVSQLSAVFENTDSHNAVIVEKSENNEEYSVTGHYPLNLSSSVTNISSPVANLEGFSPLKEAGTWSTPAKQSTGSVENSQQTRVPSTPRQKLSTGTSAGLKTSEEIKKSTESSADSVESSGTGQQDLISVFDSERSVDSRVRSKSKTDTGVLVQQKERSEHPEGIFDRSEAAELTRNVASGGDFVTDAVSDAAETHCDEASEKDVPEDVNSFQSSHVYMHSDYNVYRVRSRYNSDWGETGTEQDDIEDSDENNCYEPDMEYSEINGLPDEDEIPANRKIQFSRAPIKVFNTYSNEEYDRRNDEVDPVAASAEYELEKRVEKLELFPVELEKDEDGLGISIIGMGVGADAGLEKLGIFVKTVTEGGTAERDGRIQVNDQIVEVDGISLVGVTQSFAATVLRNTKEKVRFVIGREKPGQVSEVAQLISQTLEQERRQRELLEQHYAQYDADDDETGEYATDEEDEDMGHVLPGGDMAIEVFDLPENEDVFSPSDVDTSKLAHKFKELQIKHAVTEAEIQKLKTKLQAAENEKVRWELEKTQLQQNIEENKERMMKLESYWIEAQTLCHTVNEHLKETQNQYQALEKKYNKAKKLIKDFQQKELDFIKRQEAERKKIEDLEKAHLAEVQGLQARIQDLEAEVFRLMKQNGSQVNNNNNIFERQTSFGEVSRGDPVENLDTKQVTCLDGLSQDFSEAVPETERLDSKALKTRAQLSVKNKRQRPSRTRLYDSISSTDGEDSLERKPSHSYSSPMHISKSPLPLCMRASSPASDSGASSLSPVASSAAISLDNLTENQEEQQHHKGGVLSPYARGDTPLSSPSKSGHSSEASPLHHPAGRSNLQDKDGATCAQAARTTSPTIGHTEKLKRKLADLGAPLRRSSNKGKKRKEKEAIRVTYGNRTVREILQKSANSKSLAERSSSLPHCVPFTWYGESGKGSNSSSNLPSPASSTEPSSENLSPAKKGSKVENKNYLIPTV</sequence>
<keyword evidence="5" id="KW-0221">Differentiation</keyword>
<dbReference type="GO" id="GO:0031175">
    <property type="term" value="P:neuron projection development"/>
    <property type="evidence" value="ECO:0007669"/>
    <property type="project" value="TreeGrafter"/>
</dbReference>
<keyword evidence="3" id="KW-0963">Cytoplasm</keyword>
<evidence type="ECO:0000256" key="5">
    <source>
        <dbReference type="ARBA" id="ARBA00022782"/>
    </source>
</evidence>
<evidence type="ECO:0000256" key="11">
    <source>
        <dbReference type="ARBA" id="ARBA00034103"/>
    </source>
</evidence>
<dbReference type="Pfam" id="PF00595">
    <property type="entry name" value="PDZ"/>
    <property type="match status" value="1"/>
</dbReference>
<evidence type="ECO:0000313" key="15">
    <source>
        <dbReference type="EMBL" id="NXF08959.1"/>
    </source>
</evidence>
<dbReference type="InterPro" id="IPR040645">
    <property type="entry name" value="Neurabin-1/2_PDZ"/>
</dbReference>
<dbReference type="SMART" id="SM00228">
    <property type="entry name" value="PDZ"/>
    <property type="match status" value="1"/>
</dbReference>
<evidence type="ECO:0000256" key="12">
    <source>
        <dbReference type="SAM" id="Coils"/>
    </source>
</evidence>
<dbReference type="Gene3D" id="2.30.42.10">
    <property type="match status" value="1"/>
</dbReference>
<dbReference type="GO" id="GO:0030425">
    <property type="term" value="C:dendrite"/>
    <property type="evidence" value="ECO:0007669"/>
    <property type="project" value="TreeGrafter"/>
</dbReference>
<evidence type="ECO:0000313" key="16">
    <source>
        <dbReference type="Proteomes" id="UP000567624"/>
    </source>
</evidence>
<feature type="compositionally biased region" description="Polar residues" evidence="13">
    <location>
        <begin position="264"/>
        <end position="300"/>
    </location>
</feature>
<dbReference type="GO" id="GO:0019722">
    <property type="term" value="P:calcium-mediated signaling"/>
    <property type="evidence" value="ECO:0007669"/>
    <property type="project" value="TreeGrafter"/>
</dbReference>
<dbReference type="Proteomes" id="UP000567624">
    <property type="component" value="Unassembled WGS sequence"/>
</dbReference>
<organism evidence="15 16">
    <name type="scientific">Smithornis capensis</name>
    <dbReference type="NCBI Taxonomy" id="363769"/>
    <lineage>
        <taxon>Eukaryota</taxon>
        <taxon>Metazoa</taxon>
        <taxon>Chordata</taxon>
        <taxon>Craniata</taxon>
        <taxon>Vertebrata</taxon>
        <taxon>Euteleostomi</taxon>
        <taxon>Archelosauria</taxon>
        <taxon>Archosauria</taxon>
        <taxon>Dinosauria</taxon>
        <taxon>Saurischia</taxon>
        <taxon>Theropoda</taxon>
        <taxon>Coelurosauria</taxon>
        <taxon>Aves</taxon>
        <taxon>Neognathae</taxon>
        <taxon>Neoaves</taxon>
        <taxon>Telluraves</taxon>
        <taxon>Australaves</taxon>
        <taxon>Passeriformes</taxon>
        <taxon>Eurylaimidae</taxon>
        <taxon>Smithornis</taxon>
    </lineage>
</organism>
<evidence type="ECO:0000256" key="3">
    <source>
        <dbReference type="ARBA" id="ARBA00022490"/>
    </source>
</evidence>
<evidence type="ECO:0000259" key="14">
    <source>
        <dbReference type="PROSITE" id="PS50106"/>
    </source>
</evidence>
<name>A0A7K8QTP5_9PASS</name>
<feature type="domain" description="PDZ" evidence="14">
    <location>
        <begin position="526"/>
        <end position="614"/>
    </location>
</feature>
<keyword evidence="4" id="KW-0597">Phosphoprotein</keyword>
<dbReference type="InterPro" id="IPR001478">
    <property type="entry name" value="PDZ"/>
</dbReference>
<dbReference type="GO" id="GO:0005737">
    <property type="term" value="C:cytoplasm"/>
    <property type="evidence" value="ECO:0007669"/>
    <property type="project" value="TreeGrafter"/>
</dbReference>
<dbReference type="GO" id="GO:0015629">
    <property type="term" value="C:actin cytoskeleton"/>
    <property type="evidence" value="ECO:0007669"/>
    <property type="project" value="TreeGrafter"/>
</dbReference>
<keyword evidence="7" id="KW-0770">Synapse</keyword>
<dbReference type="GO" id="GO:0014069">
    <property type="term" value="C:postsynaptic density"/>
    <property type="evidence" value="ECO:0007669"/>
    <property type="project" value="TreeGrafter"/>
</dbReference>
<evidence type="ECO:0000256" key="13">
    <source>
        <dbReference type="SAM" id="MobiDB-lite"/>
    </source>
</evidence>
<evidence type="ECO:0000256" key="8">
    <source>
        <dbReference type="ARBA" id="ARBA00023054"/>
    </source>
</evidence>
<feature type="compositionally biased region" description="Basic and acidic residues" evidence="13">
    <location>
        <begin position="355"/>
        <end position="366"/>
    </location>
</feature>
<keyword evidence="10" id="KW-0206">Cytoskeleton</keyword>
<feature type="compositionally biased region" description="Low complexity" evidence="13">
    <location>
        <begin position="963"/>
        <end position="976"/>
    </location>
</feature>
<feature type="region of interest" description="Disordered" evidence="13">
    <location>
        <begin position="893"/>
        <end position="976"/>
    </location>
</feature>
<dbReference type="CDD" id="cd06790">
    <property type="entry name" value="PDZ_neurabin-like"/>
    <property type="match status" value="1"/>
</dbReference>
<feature type="compositionally biased region" description="Low complexity" evidence="13">
    <location>
        <begin position="311"/>
        <end position="323"/>
    </location>
</feature>